<proteinExistence type="predicted"/>
<dbReference type="HOGENOM" id="CLU_1059220_0_0_1"/>
<evidence type="ECO:0000256" key="1">
    <source>
        <dbReference type="SAM" id="Phobius"/>
    </source>
</evidence>
<dbReference type="Gramene" id="Pp3c25_13990V3.1">
    <property type="protein sequence ID" value="Pp3c25_13990V3.1"/>
    <property type="gene ID" value="Pp3c25_13990"/>
</dbReference>
<dbReference type="Gramene" id="Pp3c25_13990V3.2">
    <property type="protein sequence ID" value="Pp3c25_13990V3.2"/>
    <property type="gene ID" value="Pp3c25_13990"/>
</dbReference>
<keyword evidence="4" id="KW-1185">Reference proteome</keyword>
<dbReference type="GeneID" id="112277456"/>
<evidence type="ECO:0008006" key="5">
    <source>
        <dbReference type="Google" id="ProtNLM"/>
    </source>
</evidence>
<keyword evidence="1" id="KW-0472">Membrane</keyword>
<evidence type="ECO:0000313" key="3">
    <source>
        <dbReference type="EnsemblPlants" id="Pp3c25_13990V3.1"/>
    </source>
</evidence>
<dbReference type="OMA" id="HWIENSE"/>
<protein>
    <recommendedName>
        <fullName evidence="5">Transmembrane protein</fullName>
    </recommendedName>
</protein>
<evidence type="ECO:0000313" key="4">
    <source>
        <dbReference type="Proteomes" id="UP000006727"/>
    </source>
</evidence>
<gene>
    <name evidence="3" type="primary">LOC112277456</name>
    <name evidence="2" type="ORF">PHYPA_029935</name>
</gene>
<organism evidence="2">
    <name type="scientific">Physcomitrium patens</name>
    <name type="common">Spreading-leaved earth moss</name>
    <name type="synonym">Physcomitrella patens</name>
    <dbReference type="NCBI Taxonomy" id="3218"/>
    <lineage>
        <taxon>Eukaryota</taxon>
        <taxon>Viridiplantae</taxon>
        <taxon>Streptophyta</taxon>
        <taxon>Embryophyta</taxon>
        <taxon>Bryophyta</taxon>
        <taxon>Bryophytina</taxon>
        <taxon>Bryopsida</taxon>
        <taxon>Funariidae</taxon>
        <taxon>Funariales</taxon>
        <taxon>Funariaceae</taxon>
        <taxon>Physcomitrium</taxon>
    </lineage>
</organism>
<keyword evidence="1" id="KW-0812">Transmembrane</keyword>
<reference evidence="3" key="3">
    <citation type="submission" date="2020-12" db="UniProtKB">
        <authorList>
            <consortium name="EnsemblPlants"/>
        </authorList>
    </citation>
    <scope>IDENTIFICATION</scope>
</reference>
<sequence>MAPDSSNGALPNQGNQVAVTSFIDSDDEECLARDQINILHWIENSERHKKALQFWETQDALCTRRVDSKRKQSAAAKNEVYQLIGFYSVFQGVLLTAVAQSNMLHCNHWYFPFILSALASISALVGICLKFRTVRKLEKTIDSEKQSRQIFVNRIQKLRWLGQDFKFSRDAQDGGKVNSRRNTILNISIVAVMLLMVGFSGTFLGAIHRILCNPGYSLLPTQDVSPVAKGGSV</sequence>
<dbReference type="PANTHER" id="PTHR33287:SF11">
    <property type="entry name" value="OS03G0778400 PROTEIN"/>
    <property type="match status" value="1"/>
</dbReference>
<evidence type="ECO:0000313" key="2">
    <source>
        <dbReference type="EMBL" id="PNR27783.1"/>
    </source>
</evidence>
<dbReference type="AlphaFoldDB" id="A9S980"/>
<accession>A9S980</accession>
<dbReference type="PANTHER" id="PTHR33287">
    <property type="entry name" value="OS03G0453550 PROTEIN"/>
    <property type="match status" value="1"/>
</dbReference>
<dbReference type="PaxDb" id="3218-PP1S57_246V6.1"/>
<reference evidence="2 4" key="2">
    <citation type="journal article" date="2018" name="Plant J.">
        <title>The Physcomitrella patens chromosome-scale assembly reveals moss genome structure and evolution.</title>
        <authorList>
            <person name="Lang D."/>
            <person name="Ullrich K.K."/>
            <person name="Murat F."/>
            <person name="Fuchs J."/>
            <person name="Jenkins J."/>
            <person name="Haas F.B."/>
            <person name="Piednoel M."/>
            <person name="Gundlach H."/>
            <person name="Van Bel M."/>
            <person name="Meyberg R."/>
            <person name="Vives C."/>
            <person name="Morata J."/>
            <person name="Symeonidi A."/>
            <person name="Hiss M."/>
            <person name="Muchero W."/>
            <person name="Kamisugi Y."/>
            <person name="Saleh O."/>
            <person name="Blanc G."/>
            <person name="Decker E.L."/>
            <person name="van Gessel N."/>
            <person name="Grimwood J."/>
            <person name="Hayes R.D."/>
            <person name="Graham S.W."/>
            <person name="Gunter L.E."/>
            <person name="McDaniel S.F."/>
            <person name="Hoernstein S.N.W."/>
            <person name="Larsson A."/>
            <person name="Li F.W."/>
            <person name="Perroud P.F."/>
            <person name="Phillips J."/>
            <person name="Ranjan P."/>
            <person name="Rokshar D.S."/>
            <person name="Rothfels C.J."/>
            <person name="Schneider L."/>
            <person name="Shu S."/>
            <person name="Stevenson D.W."/>
            <person name="Thummler F."/>
            <person name="Tillich M."/>
            <person name="Villarreal Aguilar J.C."/>
            <person name="Widiez T."/>
            <person name="Wong G.K."/>
            <person name="Wymore A."/>
            <person name="Zhang Y."/>
            <person name="Zimmer A.D."/>
            <person name="Quatrano R.S."/>
            <person name="Mayer K.F.X."/>
            <person name="Goodstein D."/>
            <person name="Casacuberta J.M."/>
            <person name="Vandepoele K."/>
            <person name="Reski R."/>
            <person name="Cuming A.C."/>
            <person name="Tuskan G.A."/>
            <person name="Maumus F."/>
            <person name="Salse J."/>
            <person name="Schmutz J."/>
            <person name="Rensing S.A."/>
        </authorList>
    </citation>
    <scope>NUCLEOTIDE SEQUENCE [LARGE SCALE GENOMIC DNA]</scope>
    <source>
        <strain evidence="3 4">cv. Gransden 2004</strain>
    </source>
</reference>
<dbReference type="OrthoDB" id="1679871at2759"/>
<dbReference type="EnsemblPlants" id="Pp3c25_13990V3.1">
    <property type="protein sequence ID" value="Pp3c25_13990V3.1"/>
    <property type="gene ID" value="Pp3c25_13990"/>
</dbReference>
<dbReference type="RefSeq" id="XP_024365586.1">
    <property type="nucleotide sequence ID" value="XM_024509818.2"/>
</dbReference>
<name>A9S980_PHYPA</name>
<feature type="transmembrane region" description="Helical" evidence="1">
    <location>
        <begin position="109"/>
        <end position="129"/>
    </location>
</feature>
<dbReference type="EMBL" id="ABEU02000025">
    <property type="protein sequence ID" value="PNR27783.1"/>
    <property type="molecule type" value="Genomic_DNA"/>
</dbReference>
<reference evidence="2 4" key="1">
    <citation type="journal article" date="2008" name="Science">
        <title>The Physcomitrella genome reveals evolutionary insights into the conquest of land by plants.</title>
        <authorList>
            <person name="Rensing S."/>
            <person name="Lang D."/>
            <person name="Zimmer A."/>
            <person name="Terry A."/>
            <person name="Salamov A."/>
            <person name="Shapiro H."/>
            <person name="Nishiyama T."/>
            <person name="Perroud P.-F."/>
            <person name="Lindquist E."/>
            <person name="Kamisugi Y."/>
            <person name="Tanahashi T."/>
            <person name="Sakakibara K."/>
            <person name="Fujita T."/>
            <person name="Oishi K."/>
            <person name="Shin-I T."/>
            <person name="Kuroki Y."/>
            <person name="Toyoda A."/>
            <person name="Suzuki Y."/>
            <person name="Hashimoto A."/>
            <person name="Yamaguchi K."/>
            <person name="Sugano A."/>
            <person name="Kohara Y."/>
            <person name="Fujiyama A."/>
            <person name="Anterola A."/>
            <person name="Aoki S."/>
            <person name="Ashton N."/>
            <person name="Barbazuk W.B."/>
            <person name="Barker E."/>
            <person name="Bennetzen J."/>
            <person name="Bezanilla M."/>
            <person name="Blankenship R."/>
            <person name="Cho S.H."/>
            <person name="Dutcher S."/>
            <person name="Estelle M."/>
            <person name="Fawcett J.A."/>
            <person name="Gundlach H."/>
            <person name="Hanada K."/>
            <person name="Heyl A."/>
            <person name="Hicks K.A."/>
            <person name="Hugh J."/>
            <person name="Lohr M."/>
            <person name="Mayer K."/>
            <person name="Melkozernov A."/>
            <person name="Murata T."/>
            <person name="Nelson D."/>
            <person name="Pils B."/>
            <person name="Prigge M."/>
            <person name="Reiss B."/>
            <person name="Renner T."/>
            <person name="Rombauts S."/>
            <person name="Rushton P."/>
            <person name="Sanderfoot A."/>
            <person name="Schween G."/>
            <person name="Shiu S.-H."/>
            <person name="Stueber K."/>
            <person name="Theodoulou F.L."/>
            <person name="Tu H."/>
            <person name="Van de Peer Y."/>
            <person name="Verrier P.J."/>
            <person name="Waters E."/>
            <person name="Wood A."/>
            <person name="Yang L."/>
            <person name="Cove D."/>
            <person name="Cuming A."/>
            <person name="Hasebe M."/>
            <person name="Lucas S."/>
            <person name="Mishler D.B."/>
            <person name="Reski R."/>
            <person name="Grigoriev I."/>
            <person name="Quatrano R.S."/>
            <person name="Boore J.L."/>
        </authorList>
    </citation>
    <scope>NUCLEOTIDE SEQUENCE [LARGE SCALE GENOMIC DNA]</scope>
    <source>
        <strain evidence="3 4">cv. Gransden 2004</strain>
    </source>
</reference>
<feature type="transmembrane region" description="Helical" evidence="1">
    <location>
        <begin position="80"/>
        <end position="103"/>
    </location>
</feature>
<feature type="transmembrane region" description="Helical" evidence="1">
    <location>
        <begin position="184"/>
        <end position="207"/>
    </location>
</feature>
<dbReference type="EnsemblPlants" id="Pp3c25_13990V3.2">
    <property type="protein sequence ID" value="Pp3c25_13990V3.2"/>
    <property type="gene ID" value="Pp3c25_13990"/>
</dbReference>
<dbReference type="Proteomes" id="UP000006727">
    <property type="component" value="Chromosome 25"/>
</dbReference>
<keyword evidence="1" id="KW-1133">Transmembrane helix</keyword>